<protein>
    <submittedName>
        <fullName evidence="1">Phosphoribosyl-ATP pyrophosphohydrolase</fullName>
    </submittedName>
</protein>
<evidence type="ECO:0000313" key="1">
    <source>
        <dbReference type="EMBL" id="SDL86044.1"/>
    </source>
</evidence>
<dbReference type="Proteomes" id="UP000182347">
    <property type="component" value="Unassembled WGS sequence"/>
</dbReference>
<keyword evidence="1" id="KW-0378">Hydrolase</keyword>
<name>A0A1G9NI18_9BACI</name>
<sequence length="107" mass="12328">MSTYHKLVRDYIPQIIEQNGKSCLTSILSDQEYRAALKEKVTEEAEELVTAETKEEIIEEAADMLELLHVIAEMNGTSIQEIEKERKKKKAERGGFKERVFLVEVDN</sequence>
<dbReference type="Gene3D" id="1.10.287.1080">
    <property type="entry name" value="MazG-like"/>
    <property type="match status" value="1"/>
</dbReference>
<dbReference type="STRING" id="482461.SAMN05216244_1010"/>
<dbReference type="InterPro" id="IPR021130">
    <property type="entry name" value="PRib-ATP_PPHydrolase-like"/>
</dbReference>
<dbReference type="RefSeq" id="WP_074597734.1">
    <property type="nucleotide sequence ID" value="NZ_FNHF01000001.1"/>
</dbReference>
<evidence type="ECO:0000313" key="2">
    <source>
        <dbReference type="Proteomes" id="UP000182347"/>
    </source>
</evidence>
<gene>
    <name evidence="1" type="ORF">SAMN05216244_1010</name>
</gene>
<dbReference type="OrthoDB" id="9813491at2"/>
<reference evidence="2" key="1">
    <citation type="submission" date="2016-10" db="EMBL/GenBank/DDBJ databases">
        <authorList>
            <person name="Varghese N."/>
            <person name="Submissions S."/>
        </authorList>
    </citation>
    <scope>NUCLEOTIDE SEQUENCE [LARGE SCALE GENOMIC DNA]</scope>
    <source>
        <strain evidence="2">CGMCC 1.6199</strain>
    </source>
</reference>
<dbReference type="SUPFAM" id="SSF101386">
    <property type="entry name" value="all-alpha NTP pyrophosphatases"/>
    <property type="match status" value="1"/>
</dbReference>
<dbReference type="EMBL" id="FNHF01000001">
    <property type="protein sequence ID" value="SDL86044.1"/>
    <property type="molecule type" value="Genomic_DNA"/>
</dbReference>
<accession>A0A1G9NI18</accession>
<dbReference type="Pfam" id="PF01503">
    <property type="entry name" value="PRA-PH"/>
    <property type="match status" value="1"/>
</dbReference>
<dbReference type="GO" id="GO:0016787">
    <property type="term" value="F:hydrolase activity"/>
    <property type="evidence" value="ECO:0007669"/>
    <property type="project" value="UniProtKB-KW"/>
</dbReference>
<dbReference type="CDD" id="cd11532">
    <property type="entry name" value="NTP-PPase_COG4997"/>
    <property type="match status" value="1"/>
</dbReference>
<keyword evidence="2" id="KW-1185">Reference proteome</keyword>
<proteinExistence type="predicted"/>
<dbReference type="InterPro" id="IPR038735">
    <property type="entry name" value="MSMEG_1276-like_NTP-PPase_dom"/>
</dbReference>
<organism evidence="1 2">
    <name type="scientific">Sediminibacillus halophilus</name>
    <dbReference type="NCBI Taxonomy" id="482461"/>
    <lineage>
        <taxon>Bacteria</taxon>
        <taxon>Bacillati</taxon>
        <taxon>Bacillota</taxon>
        <taxon>Bacilli</taxon>
        <taxon>Bacillales</taxon>
        <taxon>Bacillaceae</taxon>
        <taxon>Sediminibacillus</taxon>
    </lineage>
</organism>
<dbReference type="AlphaFoldDB" id="A0A1G9NI18"/>